<protein>
    <recommendedName>
        <fullName evidence="2">Transferrin-like domain-containing protein</fullName>
    </recommendedName>
</protein>
<dbReference type="Proteomes" id="UP001516400">
    <property type="component" value="Unassembled WGS sequence"/>
</dbReference>
<dbReference type="InterPro" id="IPR001156">
    <property type="entry name" value="Transferrin-like_dom"/>
</dbReference>
<dbReference type="Gene3D" id="3.40.190.10">
    <property type="entry name" value="Periplasmic binding protein-like II"/>
    <property type="match status" value="2"/>
</dbReference>
<organism evidence="3 4">
    <name type="scientific">Cryptolaemus montrouzieri</name>
    <dbReference type="NCBI Taxonomy" id="559131"/>
    <lineage>
        <taxon>Eukaryota</taxon>
        <taxon>Metazoa</taxon>
        <taxon>Ecdysozoa</taxon>
        <taxon>Arthropoda</taxon>
        <taxon>Hexapoda</taxon>
        <taxon>Insecta</taxon>
        <taxon>Pterygota</taxon>
        <taxon>Neoptera</taxon>
        <taxon>Endopterygota</taxon>
        <taxon>Coleoptera</taxon>
        <taxon>Polyphaga</taxon>
        <taxon>Cucujiformia</taxon>
        <taxon>Coccinelloidea</taxon>
        <taxon>Coccinellidae</taxon>
        <taxon>Scymninae</taxon>
        <taxon>Scymnini</taxon>
        <taxon>Cryptolaemus</taxon>
    </lineage>
</organism>
<dbReference type="AlphaFoldDB" id="A0ABD2MZH5"/>
<dbReference type="SUPFAM" id="SSF53850">
    <property type="entry name" value="Periplasmic binding protein-like II"/>
    <property type="match status" value="1"/>
</dbReference>
<keyword evidence="1" id="KW-0677">Repeat</keyword>
<dbReference type="PANTHER" id="PTHR11485">
    <property type="entry name" value="TRANSFERRIN"/>
    <property type="match status" value="1"/>
</dbReference>
<feature type="domain" description="Transferrin-like" evidence="2">
    <location>
        <begin position="1"/>
        <end position="99"/>
    </location>
</feature>
<proteinExistence type="predicted"/>
<name>A0ABD2MZH5_9CUCU</name>
<dbReference type="InterPro" id="IPR018195">
    <property type="entry name" value="Transferrin_Fe_BS"/>
</dbReference>
<dbReference type="PROSITE" id="PS00205">
    <property type="entry name" value="TRANSFERRIN_LIKE_1"/>
    <property type="match status" value="1"/>
</dbReference>
<keyword evidence="4" id="KW-1185">Reference proteome</keyword>
<accession>A0ABD2MZH5</accession>
<evidence type="ECO:0000256" key="1">
    <source>
        <dbReference type="ARBA" id="ARBA00022737"/>
    </source>
</evidence>
<dbReference type="EMBL" id="JABFTP020000042">
    <property type="protein sequence ID" value="KAL3271858.1"/>
    <property type="molecule type" value="Genomic_DNA"/>
</dbReference>
<dbReference type="PROSITE" id="PS51408">
    <property type="entry name" value="TRANSFERRIN_LIKE_4"/>
    <property type="match status" value="1"/>
</dbReference>
<evidence type="ECO:0000313" key="3">
    <source>
        <dbReference type="EMBL" id="KAL3271858.1"/>
    </source>
</evidence>
<gene>
    <name evidence="3" type="ORF">HHI36_022328</name>
</gene>
<evidence type="ECO:0000313" key="4">
    <source>
        <dbReference type="Proteomes" id="UP001516400"/>
    </source>
</evidence>
<evidence type="ECO:0000259" key="2">
    <source>
        <dbReference type="PROSITE" id="PS51408"/>
    </source>
</evidence>
<dbReference type="PANTHER" id="PTHR11485:SF29">
    <property type="entry name" value="TRANSFERRIN 2"/>
    <property type="match status" value="1"/>
</dbReference>
<comment type="caution">
    <text evidence="3">The sequence shown here is derived from an EMBL/GenBank/DDBJ whole genome shotgun (WGS) entry which is preliminary data.</text>
</comment>
<reference evidence="3 4" key="1">
    <citation type="journal article" date="2021" name="BMC Biol.">
        <title>Horizontally acquired antibacterial genes associated with adaptive radiation of ladybird beetles.</title>
        <authorList>
            <person name="Li H.S."/>
            <person name="Tang X.F."/>
            <person name="Huang Y.H."/>
            <person name="Xu Z.Y."/>
            <person name="Chen M.L."/>
            <person name="Du X.Y."/>
            <person name="Qiu B.Y."/>
            <person name="Chen P.T."/>
            <person name="Zhang W."/>
            <person name="Slipinski A."/>
            <person name="Escalona H.E."/>
            <person name="Waterhouse R.M."/>
            <person name="Zwick A."/>
            <person name="Pang H."/>
        </authorList>
    </citation>
    <scope>NUCLEOTIDE SEQUENCE [LARGE SCALE GENOMIC DNA]</scope>
    <source>
        <strain evidence="3">SYSU2018</strain>
    </source>
</reference>
<sequence>MKILVEGKTTLTNSDKMEIFATGRYHSLVHIAQEVLANGQREYYSVAVIKRGSLPDETSLYNLRGKKACLPGIQTYAGWVLPIYTVSRTELVKKVDAIL</sequence>
<dbReference type="Pfam" id="PF00405">
    <property type="entry name" value="Transferrin"/>
    <property type="match status" value="1"/>
</dbReference>